<keyword evidence="3" id="KW-1185">Reference proteome</keyword>
<accession>A0AAI9TP05</accession>
<evidence type="ECO:0000259" key="1">
    <source>
        <dbReference type="Pfam" id="PF08530"/>
    </source>
</evidence>
<dbReference type="InterPro" id="IPR013736">
    <property type="entry name" value="Xaa-Pro_dipept_C"/>
</dbReference>
<proteinExistence type="predicted"/>
<dbReference type="Proteomes" id="UP001227192">
    <property type="component" value="Unassembled WGS sequence"/>
</dbReference>
<organism evidence="2 3">
    <name type="scientific">Penicillium thymicola</name>
    <dbReference type="NCBI Taxonomy" id="293382"/>
    <lineage>
        <taxon>Eukaryota</taxon>
        <taxon>Fungi</taxon>
        <taxon>Dikarya</taxon>
        <taxon>Ascomycota</taxon>
        <taxon>Pezizomycotina</taxon>
        <taxon>Eurotiomycetes</taxon>
        <taxon>Eurotiomycetidae</taxon>
        <taxon>Eurotiales</taxon>
        <taxon>Aspergillaceae</taxon>
        <taxon>Penicillium</taxon>
    </lineage>
</organism>
<dbReference type="GO" id="GO:0008239">
    <property type="term" value="F:dipeptidyl-peptidase activity"/>
    <property type="evidence" value="ECO:0007669"/>
    <property type="project" value="InterPro"/>
</dbReference>
<gene>
    <name evidence="2" type="ORF">VN97_g2431</name>
</gene>
<evidence type="ECO:0000313" key="2">
    <source>
        <dbReference type="EMBL" id="KAJ9490810.1"/>
    </source>
</evidence>
<dbReference type="Gene3D" id="2.60.120.260">
    <property type="entry name" value="Galactose-binding domain-like"/>
    <property type="match status" value="1"/>
</dbReference>
<evidence type="ECO:0000313" key="3">
    <source>
        <dbReference type="Proteomes" id="UP001227192"/>
    </source>
</evidence>
<sequence>MPSPLTVTFVQPTVLNIIPNILAQLIDQRKSTVPSIDDIVLENFPVPDTNYRQTFPRHSIAEFDYTFDKPARLIGLPKAVLYISCGDRDDFTVIVILRKKDRDGNILVHLNFPFHATPVTSIRDILEAKQASLKESPRAETRWSTGHVQTRHRWHPGIRYPQRPRHRLMKTTWR</sequence>
<name>A0AAI9TP05_PENTH</name>
<protein>
    <recommendedName>
        <fullName evidence="1">Xaa-Pro dipeptidyl-peptidase C-terminal domain-containing protein</fullName>
    </recommendedName>
</protein>
<dbReference type="InterPro" id="IPR008979">
    <property type="entry name" value="Galactose-bd-like_sf"/>
</dbReference>
<dbReference type="Pfam" id="PF08530">
    <property type="entry name" value="PepX_C"/>
    <property type="match status" value="1"/>
</dbReference>
<dbReference type="AlphaFoldDB" id="A0AAI9TP05"/>
<reference evidence="2" key="1">
    <citation type="submission" date="2015-06" db="EMBL/GenBank/DDBJ databases">
        <authorList>
            <person name="Nguyen H."/>
        </authorList>
    </citation>
    <scope>NUCLEOTIDE SEQUENCE</scope>
    <source>
        <strain evidence="2">DAOM 180753</strain>
    </source>
</reference>
<dbReference type="SUPFAM" id="SSF49785">
    <property type="entry name" value="Galactose-binding domain-like"/>
    <property type="match status" value="1"/>
</dbReference>
<feature type="domain" description="Xaa-Pro dipeptidyl-peptidase C-terminal" evidence="1">
    <location>
        <begin position="58"/>
        <end position="153"/>
    </location>
</feature>
<reference evidence="2" key="2">
    <citation type="journal article" date="2016" name="Fungal Biol.">
        <title>Ochratoxin A production by Penicillium thymicola.</title>
        <authorList>
            <person name="Nguyen H.D.T."/>
            <person name="McMullin D.R."/>
            <person name="Ponomareva E."/>
            <person name="Riley R."/>
            <person name="Pomraning K.R."/>
            <person name="Baker S.E."/>
            <person name="Seifert K.A."/>
        </authorList>
    </citation>
    <scope>NUCLEOTIDE SEQUENCE</scope>
    <source>
        <strain evidence="2">DAOM 180753</strain>
    </source>
</reference>
<dbReference type="EMBL" id="LACB01000047">
    <property type="protein sequence ID" value="KAJ9490810.1"/>
    <property type="molecule type" value="Genomic_DNA"/>
</dbReference>
<comment type="caution">
    <text evidence="2">The sequence shown here is derived from an EMBL/GenBank/DDBJ whole genome shotgun (WGS) entry which is preliminary data.</text>
</comment>